<dbReference type="SUPFAM" id="SSF144020">
    <property type="entry name" value="FdhE-like"/>
    <property type="match status" value="1"/>
</dbReference>
<reference evidence="6 7" key="1">
    <citation type="submission" date="2016-04" db="EMBL/GenBank/DDBJ databases">
        <authorList>
            <consortium name="Pathogen Informatics"/>
        </authorList>
    </citation>
    <scope>NUCLEOTIDE SEQUENCE [LARGE SCALE GENOMIC DNA]</scope>
    <source>
        <strain evidence="6 7">H044680328</strain>
    </source>
</reference>
<dbReference type="HAMAP" id="MF_00611">
    <property type="entry name" value="FdeH"/>
    <property type="match status" value="1"/>
</dbReference>
<proteinExistence type="inferred from homology"/>
<dbReference type="InterPro" id="IPR056797">
    <property type="entry name" value="FdhE_central"/>
</dbReference>
<sequence length="312" mass="33681">MQRILPRGEIESLDHTAIARLRRPERASVFAERARRLRALAPDNPIGGYLSLMATLAQAQQAALDHCAFAGPDRAGIDRAQAHGMPPLQAMGWPRDPAWRGLLDGLLQAVAAAADTPGAARAVCERLRQALRERPDEVEALADALLADRNAEVDSAAAPLVMAALQVYWTDLACRFDLQDMPVASPFGVCPLCGSLPVASVVRMGGQAEGLRYLNCSLCACEWHLVRVVCSQCESTEGIAYHSIEGGSQAIKAESCDHCHSYRKIFYQEKDMEVEAVADDLASLALDMLMGEAGYARASGNPLLWQGEEAAE</sequence>
<feature type="domain" description="FdhE C-terminal" evidence="5">
    <location>
        <begin position="228"/>
        <end position="304"/>
    </location>
</feature>
<dbReference type="PANTHER" id="PTHR37689:SF1">
    <property type="entry name" value="PROTEIN FDHE"/>
    <property type="match status" value="1"/>
</dbReference>
<dbReference type="AlphaFoldDB" id="A0A157MDL4"/>
<comment type="subcellular location">
    <subcellularLocation>
        <location evidence="2">Cytoplasm</location>
    </subcellularLocation>
</comment>
<organism evidence="6 7">
    <name type="scientific">Bordetella trematum</name>
    <dbReference type="NCBI Taxonomy" id="123899"/>
    <lineage>
        <taxon>Bacteria</taxon>
        <taxon>Pseudomonadati</taxon>
        <taxon>Pseudomonadota</taxon>
        <taxon>Betaproteobacteria</taxon>
        <taxon>Burkholderiales</taxon>
        <taxon>Alcaligenaceae</taxon>
        <taxon>Bordetella</taxon>
    </lineage>
</organism>
<accession>A0A157MDL4</accession>
<dbReference type="InterPro" id="IPR024064">
    <property type="entry name" value="FdhE-like_sf"/>
</dbReference>
<dbReference type="PANTHER" id="PTHR37689">
    <property type="entry name" value="PROTEIN FDHE"/>
    <property type="match status" value="1"/>
</dbReference>
<dbReference type="InterPro" id="IPR056796">
    <property type="entry name" value="FdhE_C"/>
</dbReference>
<dbReference type="EMBL" id="LT546645">
    <property type="protein sequence ID" value="SAI67907.1"/>
    <property type="molecule type" value="Genomic_DNA"/>
</dbReference>
<dbReference type="PIRSF" id="PIRSF018296">
    <property type="entry name" value="Format_dh_formtn"/>
    <property type="match status" value="1"/>
</dbReference>
<name>A0A157MDL4_9BORD</name>
<dbReference type="Pfam" id="PF24859">
    <property type="entry name" value="FdhE_central"/>
    <property type="match status" value="1"/>
</dbReference>
<dbReference type="Pfam" id="PF24860">
    <property type="entry name" value="FdhE_C"/>
    <property type="match status" value="1"/>
</dbReference>
<dbReference type="OrthoDB" id="9794151at2"/>
<dbReference type="GeneID" id="56587633"/>
<keyword evidence="1 2" id="KW-0963">Cytoplasm</keyword>
<feature type="domain" description="FdhE central" evidence="4">
    <location>
        <begin position="189"/>
        <end position="227"/>
    </location>
</feature>
<dbReference type="STRING" id="123899.SAMEA3906487_00962"/>
<dbReference type="RefSeq" id="WP_033534373.1">
    <property type="nucleotide sequence ID" value="NZ_CP016340.1"/>
</dbReference>
<dbReference type="PATRIC" id="fig|123899.6.peg.939"/>
<dbReference type="NCBIfam" id="TIGR01562">
    <property type="entry name" value="FdhE"/>
    <property type="match status" value="1"/>
</dbReference>
<keyword evidence="7" id="KW-1185">Reference proteome</keyword>
<dbReference type="Pfam" id="PF04216">
    <property type="entry name" value="FdhE_N"/>
    <property type="match status" value="1"/>
</dbReference>
<comment type="function">
    <text evidence="2">Necessary for formate dehydrogenase activity.</text>
</comment>
<gene>
    <name evidence="2 6" type="primary">fdhE</name>
    <name evidence="6" type="ORF">SAMEA3906487_00962</name>
</gene>
<dbReference type="eggNOG" id="COG3058">
    <property type="taxonomic scope" value="Bacteria"/>
</dbReference>
<evidence type="ECO:0000259" key="4">
    <source>
        <dbReference type="Pfam" id="PF24859"/>
    </source>
</evidence>
<evidence type="ECO:0000259" key="3">
    <source>
        <dbReference type="Pfam" id="PF04216"/>
    </source>
</evidence>
<dbReference type="InterPro" id="IPR006452">
    <property type="entry name" value="Formate_DH_accessory"/>
</dbReference>
<dbReference type="CDD" id="cd16341">
    <property type="entry name" value="FdhE"/>
    <property type="match status" value="1"/>
</dbReference>
<dbReference type="GO" id="GO:0051604">
    <property type="term" value="P:protein maturation"/>
    <property type="evidence" value="ECO:0007669"/>
    <property type="project" value="TreeGrafter"/>
</dbReference>
<feature type="domain" description="FdhE N-terminal" evidence="3">
    <location>
        <begin position="18"/>
        <end position="182"/>
    </location>
</feature>
<evidence type="ECO:0000313" key="7">
    <source>
        <dbReference type="Proteomes" id="UP000076825"/>
    </source>
</evidence>
<comment type="similarity">
    <text evidence="2">Belongs to the FdhE family.</text>
</comment>
<dbReference type="InterPro" id="IPR056774">
    <property type="entry name" value="FdhE_N"/>
</dbReference>
<evidence type="ECO:0000259" key="5">
    <source>
        <dbReference type="Pfam" id="PF24860"/>
    </source>
</evidence>
<dbReference type="Gene3D" id="3.90.1670.10">
    <property type="entry name" value="FdhE-like domain"/>
    <property type="match status" value="1"/>
</dbReference>
<dbReference type="KEGG" id="btrm:SAMEA390648700962"/>
<evidence type="ECO:0000256" key="2">
    <source>
        <dbReference type="HAMAP-Rule" id="MF_00611"/>
    </source>
</evidence>
<evidence type="ECO:0000313" key="6">
    <source>
        <dbReference type="EMBL" id="SAI67907.1"/>
    </source>
</evidence>
<dbReference type="GO" id="GO:0005829">
    <property type="term" value="C:cytosol"/>
    <property type="evidence" value="ECO:0007669"/>
    <property type="project" value="TreeGrafter"/>
</dbReference>
<evidence type="ECO:0000256" key="1">
    <source>
        <dbReference type="ARBA" id="ARBA00022490"/>
    </source>
</evidence>
<dbReference type="GO" id="GO:0008199">
    <property type="term" value="F:ferric iron binding"/>
    <property type="evidence" value="ECO:0007669"/>
    <property type="project" value="TreeGrafter"/>
</dbReference>
<protein>
    <recommendedName>
        <fullName evidence="2">Protein FdhE homolog</fullName>
    </recommendedName>
</protein>
<dbReference type="Proteomes" id="UP000076825">
    <property type="component" value="Chromosome 1"/>
</dbReference>